<dbReference type="Proteomes" id="UP001454036">
    <property type="component" value="Unassembled WGS sequence"/>
</dbReference>
<evidence type="ECO:0000259" key="1">
    <source>
        <dbReference type="Pfam" id="PF13976"/>
    </source>
</evidence>
<organism evidence="4 5">
    <name type="scientific">Lithospermum erythrorhizon</name>
    <name type="common">Purple gromwell</name>
    <name type="synonym">Lithospermum officinale var. erythrorhizon</name>
    <dbReference type="NCBI Taxonomy" id="34254"/>
    <lineage>
        <taxon>Eukaryota</taxon>
        <taxon>Viridiplantae</taxon>
        <taxon>Streptophyta</taxon>
        <taxon>Embryophyta</taxon>
        <taxon>Tracheophyta</taxon>
        <taxon>Spermatophyta</taxon>
        <taxon>Magnoliopsida</taxon>
        <taxon>eudicotyledons</taxon>
        <taxon>Gunneridae</taxon>
        <taxon>Pentapetalae</taxon>
        <taxon>asterids</taxon>
        <taxon>lamiids</taxon>
        <taxon>Boraginales</taxon>
        <taxon>Boraginaceae</taxon>
        <taxon>Boraginoideae</taxon>
        <taxon>Lithospermeae</taxon>
        <taxon>Lithospermum</taxon>
    </lineage>
</organism>
<protein>
    <recommendedName>
        <fullName evidence="6">GAG-pre-integrase domain-containing protein</fullName>
    </recommendedName>
</protein>
<reference evidence="4 5" key="1">
    <citation type="submission" date="2024-01" db="EMBL/GenBank/DDBJ databases">
        <title>The complete chloroplast genome sequence of Lithospermum erythrorhizon: insights into the phylogenetic relationship among Boraginaceae species and the maternal lineages of purple gromwells.</title>
        <authorList>
            <person name="Okada T."/>
            <person name="Watanabe K."/>
        </authorList>
    </citation>
    <scope>NUCLEOTIDE SEQUENCE [LARGE SCALE GENOMIC DNA]</scope>
</reference>
<feature type="domain" description="Retrovirus-related Pol polyprotein from transposon TNT 1-94-like beta-barrel" evidence="2">
    <location>
        <begin position="174"/>
        <end position="227"/>
    </location>
</feature>
<evidence type="ECO:0000259" key="2">
    <source>
        <dbReference type="Pfam" id="PF22936"/>
    </source>
</evidence>
<evidence type="ECO:0000259" key="3">
    <source>
        <dbReference type="Pfam" id="PF25597"/>
    </source>
</evidence>
<accession>A0AAV3QNR1</accession>
<dbReference type="PANTHER" id="PTHR47481:SF22">
    <property type="entry name" value="RETROTRANSPOSON GAG DOMAIN-CONTAINING PROTEIN"/>
    <property type="match status" value="1"/>
</dbReference>
<dbReference type="Pfam" id="PF25597">
    <property type="entry name" value="SH3_retrovirus"/>
    <property type="match status" value="1"/>
</dbReference>
<evidence type="ECO:0000313" key="4">
    <source>
        <dbReference type="EMBL" id="GAA0164420.1"/>
    </source>
</evidence>
<dbReference type="PANTHER" id="PTHR47481">
    <property type="match status" value="1"/>
</dbReference>
<dbReference type="InterPro" id="IPR054722">
    <property type="entry name" value="PolX-like_BBD"/>
</dbReference>
<feature type="domain" description="GAG-pre-integrase" evidence="1">
    <location>
        <begin position="256"/>
        <end position="326"/>
    </location>
</feature>
<keyword evidence="5" id="KW-1185">Reference proteome</keyword>
<dbReference type="AlphaFoldDB" id="A0AAV3QNR1"/>
<name>A0AAV3QNR1_LITER</name>
<gene>
    <name evidence="4" type="ORF">LIER_39779</name>
</gene>
<proteinExistence type="predicted"/>
<dbReference type="EMBL" id="BAABME010021863">
    <property type="protein sequence ID" value="GAA0164420.1"/>
    <property type="molecule type" value="Genomic_DNA"/>
</dbReference>
<dbReference type="InterPro" id="IPR025724">
    <property type="entry name" value="GAG-pre-integrase_dom"/>
</dbReference>
<dbReference type="Pfam" id="PF13976">
    <property type="entry name" value="gag_pre-integrs"/>
    <property type="match status" value="1"/>
</dbReference>
<evidence type="ECO:0008006" key="6">
    <source>
        <dbReference type="Google" id="ProtNLM"/>
    </source>
</evidence>
<dbReference type="SUPFAM" id="SSF53098">
    <property type="entry name" value="Ribonuclease H-like"/>
    <property type="match status" value="1"/>
</dbReference>
<feature type="domain" description="Retroviral polymerase SH3-like" evidence="3">
    <location>
        <begin position="406"/>
        <end position="438"/>
    </location>
</feature>
<dbReference type="Pfam" id="PF22936">
    <property type="entry name" value="Pol_BBD"/>
    <property type="match status" value="1"/>
</dbReference>
<evidence type="ECO:0000313" key="5">
    <source>
        <dbReference type="Proteomes" id="UP001454036"/>
    </source>
</evidence>
<comment type="caution">
    <text evidence="4">The sequence shown here is derived from an EMBL/GenBank/DDBJ whole genome shotgun (WGS) entry which is preliminary data.</text>
</comment>
<sequence>MHASQTQAKAYYLKMQLQTTKKGNSSMEVYVQKMRTIAENMTISLTPISDIELVSSILFGLDDDYDNLITSIYTRGSEISLNTVLLNHEARLKQMRETEMSVNLAAKTYPNKRSFSSSSRSFDGNSAFKQHSGNMFAKPNGNKPSCQICFKPGHTALKCYQGFNQGPGNDTGNDFIKVGNGASLSILNIGNSSLLTNSAQYLHLNNVLHVSSITKNLLSVSQLTKHNNIYLEFHSSHCFVKDLQGRTLLTRTVDQGLYKFHPSTLPAFNKTTSSTLVRELTFLDVWHKRLGHSAMPIVHRIINVSKISVSKSSSNVVCSSCQMAKSHKLPFSESKFVSTAPLELVFSDIWAERRHTQIVETGLALLANASMSIKYWDDAFQSAVFLINRLPTKSLGYSSPLQQATGYNNHHKGCKCLEVSTNRVYISRHVILYESTSLSLDAKLVSSSTSLSSQPCYVPLHVVSQIPSSPS</sequence>
<dbReference type="InterPro" id="IPR012337">
    <property type="entry name" value="RNaseH-like_sf"/>
</dbReference>
<dbReference type="InterPro" id="IPR057670">
    <property type="entry name" value="SH3_retrovirus"/>
</dbReference>